<proteinExistence type="predicted"/>
<dbReference type="AlphaFoldDB" id="A0A4Y2D5N3"/>
<evidence type="ECO:0000313" key="2">
    <source>
        <dbReference type="Proteomes" id="UP000499080"/>
    </source>
</evidence>
<gene>
    <name evidence="1" type="ORF">AVEN_180148_1</name>
</gene>
<reference evidence="1 2" key="1">
    <citation type="journal article" date="2019" name="Sci. Rep.">
        <title>Orb-weaving spider Araneus ventricosus genome elucidates the spidroin gene catalogue.</title>
        <authorList>
            <person name="Kono N."/>
            <person name="Nakamura H."/>
            <person name="Ohtoshi R."/>
            <person name="Moran D.A.P."/>
            <person name="Shinohara A."/>
            <person name="Yoshida Y."/>
            <person name="Fujiwara M."/>
            <person name="Mori M."/>
            <person name="Tomita M."/>
            <person name="Arakawa K."/>
        </authorList>
    </citation>
    <scope>NUCLEOTIDE SEQUENCE [LARGE SCALE GENOMIC DNA]</scope>
</reference>
<evidence type="ECO:0000313" key="1">
    <source>
        <dbReference type="EMBL" id="GBM11599.1"/>
    </source>
</evidence>
<sequence length="94" mass="10488">MEIFLELPGKTDSPEFKISFEDYFTIRRKERAHSGVALGMIIEQFLIKSMKVEGGETCKNSATPGGGLARFPACPLNPKPIWALGICVCERERK</sequence>
<comment type="caution">
    <text evidence="1">The sequence shown here is derived from an EMBL/GenBank/DDBJ whole genome shotgun (WGS) entry which is preliminary data.</text>
</comment>
<accession>A0A4Y2D5N3</accession>
<organism evidence="1 2">
    <name type="scientific">Araneus ventricosus</name>
    <name type="common">Orbweaver spider</name>
    <name type="synonym">Epeira ventricosa</name>
    <dbReference type="NCBI Taxonomy" id="182803"/>
    <lineage>
        <taxon>Eukaryota</taxon>
        <taxon>Metazoa</taxon>
        <taxon>Ecdysozoa</taxon>
        <taxon>Arthropoda</taxon>
        <taxon>Chelicerata</taxon>
        <taxon>Arachnida</taxon>
        <taxon>Araneae</taxon>
        <taxon>Araneomorphae</taxon>
        <taxon>Entelegynae</taxon>
        <taxon>Araneoidea</taxon>
        <taxon>Araneidae</taxon>
        <taxon>Araneus</taxon>
    </lineage>
</organism>
<name>A0A4Y2D5N3_ARAVE</name>
<keyword evidence="2" id="KW-1185">Reference proteome</keyword>
<protein>
    <submittedName>
        <fullName evidence="1">Uncharacterized protein</fullName>
    </submittedName>
</protein>
<dbReference type="EMBL" id="BGPR01000301">
    <property type="protein sequence ID" value="GBM11599.1"/>
    <property type="molecule type" value="Genomic_DNA"/>
</dbReference>
<dbReference type="Proteomes" id="UP000499080">
    <property type="component" value="Unassembled WGS sequence"/>
</dbReference>